<dbReference type="AlphaFoldDB" id="W5TTF3"/>
<dbReference type="OrthoDB" id="3177763at2"/>
<dbReference type="Proteomes" id="UP000019150">
    <property type="component" value="Chromosome"/>
</dbReference>
<evidence type="ECO:0000259" key="1">
    <source>
        <dbReference type="PROSITE" id="PS50995"/>
    </source>
</evidence>
<dbReference type="PANTHER" id="PTHR33164:SF43">
    <property type="entry name" value="HTH-TYPE TRANSCRIPTIONAL REPRESSOR YETL"/>
    <property type="match status" value="1"/>
</dbReference>
<gene>
    <name evidence="2" type="ORF">NONO_c56980</name>
</gene>
<dbReference type="EMBL" id="CP006850">
    <property type="protein sequence ID" value="AHH20476.1"/>
    <property type="molecule type" value="Genomic_DNA"/>
</dbReference>
<keyword evidence="3" id="KW-1185">Reference proteome</keyword>
<dbReference type="GO" id="GO:0006950">
    <property type="term" value="P:response to stress"/>
    <property type="evidence" value="ECO:0007669"/>
    <property type="project" value="TreeGrafter"/>
</dbReference>
<dbReference type="Gene3D" id="1.10.10.10">
    <property type="entry name" value="Winged helix-like DNA-binding domain superfamily/Winged helix DNA-binding domain"/>
    <property type="match status" value="1"/>
</dbReference>
<reference evidence="2 3" key="1">
    <citation type="journal article" date="2014" name="Appl. Environ. Microbiol.">
        <title>Insights into the Microbial Degradation of Rubber and Gutta-Percha by Analysis of the Complete Genome of Nocardia nova SH22a.</title>
        <authorList>
            <person name="Luo Q."/>
            <person name="Hiessl S."/>
            <person name="Poehlein A."/>
            <person name="Daniel R."/>
            <person name="Steinbuchel A."/>
        </authorList>
    </citation>
    <scope>NUCLEOTIDE SEQUENCE [LARGE SCALE GENOMIC DNA]</scope>
    <source>
        <strain evidence="2">SH22a</strain>
    </source>
</reference>
<protein>
    <submittedName>
        <fullName evidence="2">Putative transcriptional regulator, MarR family</fullName>
    </submittedName>
</protein>
<dbReference type="InterPro" id="IPR039422">
    <property type="entry name" value="MarR/SlyA-like"/>
</dbReference>
<organism evidence="2 3">
    <name type="scientific">Nocardia nova SH22a</name>
    <dbReference type="NCBI Taxonomy" id="1415166"/>
    <lineage>
        <taxon>Bacteria</taxon>
        <taxon>Bacillati</taxon>
        <taxon>Actinomycetota</taxon>
        <taxon>Actinomycetes</taxon>
        <taxon>Mycobacteriales</taxon>
        <taxon>Nocardiaceae</taxon>
        <taxon>Nocardia</taxon>
    </lineage>
</organism>
<dbReference type="RefSeq" id="WP_025351835.1">
    <property type="nucleotide sequence ID" value="NZ_CP006850.1"/>
</dbReference>
<dbReference type="eggNOG" id="COG1846">
    <property type="taxonomic scope" value="Bacteria"/>
</dbReference>
<dbReference type="PATRIC" id="fig|1415166.3.peg.5872"/>
<dbReference type="Pfam" id="PF12802">
    <property type="entry name" value="MarR_2"/>
    <property type="match status" value="1"/>
</dbReference>
<accession>W5TTF3</accession>
<dbReference type="InterPro" id="IPR036390">
    <property type="entry name" value="WH_DNA-bd_sf"/>
</dbReference>
<dbReference type="HOGENOM" id="CLU_083287_4_4_11"/>
<dbReference type="PROSITE" id="PS50995">
    <property type="entry name" value="HTH_MARR_2"/>
    <property type="match status" value="1"/>
</dbReference>
<sequence>MSQDEGVGDVDLSVGYVLKQAATALRTRMDAVLRPLELTVPQYACLELLGQREGLSSAELARGAFVSRQAMNQVLRGLQERGLLARPAATDYGRALPSRLTPEGERVLRAASRAVAEVERRMLGSFDEARRRRLLEDLTACAAALSETNR</sequence>
<dbReference type="STRING" id="1415166.NONO_c56980"/>
<dbReference type="KEGG" id="nno:NONO_c56980"/>
<feature type="domain" description="HTH marR-type" evidence="1">
    <location>
        <begin position="11"/>
        <end position="143"/>
    </location>
</feature>
<dbReference type="InterPro" id="IPR000835">
    <property type="entry name" value="HTH_MarR-typ"/>
</dbReference>
<evidence type="ECO:0000313" key="2">
    <source>
        <dbReference type="EMBL" id="AHH20476.1"/>
    </source>
</evidence>
<dbReference type="PANTHER" id="PTHR33164">
    <property type="entry name" value="TRANSCRIPTIONAL REGULATOR, MARR FAMILY"/>
    <property type="match status" value="1"/>
</dbReference>
<evidence type="ECO:0000313" key="3">
    <source>
        <dbReference type="Proteomes" id="UP000019150"/>
    </source>
</evidence>
<dbReference type="InterPro" id="IPR036388">
    <property type="entry name" value="WH-like_DNA-bd_sf"/>
</dbReference>
<proteinExistence type="predicted"/>
<dbReference type="SUPFAM" id="SSF46785">
    <property type="entry name" value="Winged helix' DNA-binding domain"/>
    <property type="match status" value="1"/>
</dbReference>
<dbReference type="SMART" id="SM00347">
    <property type="entry name" value="HTH_MARR"/>
    <property type="match status" value="1"/>
</dbReference>
<dbReference type="GO" id="GO:0003700">
    <property type="term" value="F:DNA-binding transcription factor activity"/>
    <property type="evidence" value="ECO:0007669"/>
    <property type="project" value="InterPro"/>
</dbReference>
<name>W5TTF3_9NOCA</name>